<evidence type="ECO:0000313" key="3">
    <source>
        <dbReference type="Proteomes" id="UP001200604"/>
    </source>
</evidence>
<gene>
    <name evidence="2" type="ORF">L3H44_07410</name>
</gene>
<protein>
    <submittedName>
        <fullName evidence="2">Transposase</fullName>
    </submittedName>
</protein>
<dbReference type="InterPro" id="IPR009057">
    <property type="entry name" value="Homeodomain-like_sf"/>
</dbReference>
<proteinExistence type="predicted"/>
<sequence>MANRRYTPEEKKAALQKFDQTQSATKTVRALGYPGRWTLHKWLRERNTTKSKPFRHEKLTHYPFATKLAAAKMYEEGYRPQCVAEKFGLRSKVSVYSWAQTYCDKGEWASTCKRERETRAGFPTRASLEASFPVDVDELKRTLATLTVEKALVDKELELVKKMRVSLAAS</sequence>
<dbReference type="RefSeq" id="WP_046203259.1">
    <property type="nucleotide sequence ID" value="NZ_JAFFSY010000002.1"/>
</dbReference>
<dbReference type="GeneID" id="92727878"/>
<accession>A0ABS9HMJ1</accession>
<dbReference type="InterPro" id="IPR010332">
    <property type="entry name" value="ATPase_terminase-su_N"/>
</dbReference>
<dbReference type="Pfam" id="PF06056">
    <property type="entry name" value="Terminase_5"/>
    <property type="match status" value="1"/>
</dbReference>
<evidence type="ECO:0000313" key="2">
    <source>
        <dbReference type="EMBL" id="MCF6774236.1"/>
    </source>
</evidence>
<evidence type="ECO:0000259" key="1">
    <source>
        <dbReference type="Pfam" id="PF06056"/>
    </source>
</evidence>
<organism evidence="2 3">
    <name type="scientific">Corynebacterium parakroppenstedtii</name>
    <dbReference type="NCBI Taxonomy" id="2828363"/>
    <lineage>
        <taxon>Bacteria</taxon>
        <taxon>Bacillati</taxon>
        <taxon>Actinomycetota</taxon>
        <taxon>Actinomycetes</taxon>
        <taxon>Mycobacteriales</taxon>
        <taxon>Corynebacteriaceae</taxon>
        <taxon>Corynebacterium</taxon>
    </lineage>
</organism>
<reference evidence="2 3" key="1">
    <citation type="submission" date="2022-01" db="EMBL/GenBank/DDBJ databases">
        <title>Identification and Characterization of Corynebacterium sp.</title>
        <authorList>
            <person name="Luo Q."/>
            <person name="Qu P."/>
            <person name="Chen Q."/>
        </authorList>
    </citation>
    <scope>NUCLEOTIDE SEQUENCE [LARGE SCALE GENOMIC DNA]</scope>
    <source>
        <strain evidence="2 3">MC-12</strain>
    </source>
</reference>
<feature type="domain" description="Terminase ATPase subunit N-terminal" evidence="1">
    <location>
        <begin position="66"/>
        <end position="108"/>
    </location>
</feature>
<dbReference type="EMBL" id="JAKJKU010000003">
    <property type="protein sequence ID" value="MCF6774236.1"/>
    <property type="molecule type" value="Genomic_DNA"/>
</dbReference>
<keyword evidence="3" id="KW-1185">Reference proteome</keyword>
<comment type="caution">
    <text evidence="2">The sequence shown here is derived from an EMBL/GenBank/DDBJ whole genome shotgun (WGS) entry which is preliminary data.</text>
</comment>
<name>A0ABS9HMJ1_9CORY</name>
<dbReference type="SUPFAM" id="SSF46689">
    <property type="entry name" value="Homeodomain-like"/>
    <property type="match status" value="1"/>
</dbReference>
<dbReference type="Proteomes" id="UP001200604">
    <property type="component" value="Unassembled WGS sequence"/>
</dbReference>